<dbReference type="InterPro" id="IPR001029">
    <property type="entry name" value="Flagellin_N"/>
</dbReference>
<keyword evidence="6" id="KW-0969">Cilium</keyword>
<dbReference type="InterPro" id="IPR013384">
    <property type="entry name" value="Flagell_FlgL"/>
</dbReference>
<dbReference type="KEGG" id="noy:EXE57_08730"/>
<dbReference type="PANTHER" id="PTHR42792">
    <property type="entry name" value="FLAGELLIN"/>
    <property type="match status" value="1"/>
</dbReference>
<proteinExistence type="inferred from homology"/>
<dbReference type="OrthoDB" id="9758307at2"/>
<keyword evidence="6" id="KW-0282">Flagellum</keyword>
<dbReference type="Proteomes" id="UP000294894">
    <property type="component" value="Chromosome"/>
</dbReference>
<dbReference type="GO" id="GO:0005198">
    <property type="term" value="F:structural molecule activity"/>
    <property type="evidence" value="ECO:0007669"/>
    <property type="project" value="InterPro"/>
</dbReference>
<dbReference type="InterPro" id="IPR046358">
    <property type="entry name" value="Flagellin_C"/>
</dbReference>
<dbReference type="NCBIfam" id="TIGR02550">
    <property type="entry name" value="flagell_flgL"/>
    <property type="match status" value="1"/>
</dbReference>
<dbReference type="SUPFAM" id="SSF64518">
    <property type="entry name" value="Phase 1 flagellin"/>
    <property type="match status" value="1"/>
</dbReference>
<dbReference type="RefSeq" id="WP_135076473.1">
    <property type="nucleotide sequence ID" value="NZ_CP038267.1"/>
</dbReference>
<gene>
    <name evidence="6" type="primary">flgL</name>
    <name evidence="6" type="ORF">EXE57_08730</name>
</gene>
<dbReference type="Pfam" id="PF00669">
    <property type="entry name" value="Flagellin_N"/>
    <property type="match status" value="1"/>
</dbReference>
<dbReference type="AlphaFoldDB" id="A0A4P7GK16"/>
<sequence length="304" mass="31287">MTITRVTQSMMTERSLTGLQGSLGKLADIQEHLSTGRILNRPSDSPTGTAAAMRLRGAIAQQQQFARNAEDGLGWLNTADATLQSTNDQLRTARDRALQGANAATSPAAREALATEVEQIRAGVLAAANTSYLGRPIFGGTTAGSTAYASASPGAGLPEVVTYTGDGGSVSRTVAEGVSIEVQVDGEAAFGPDGDSVFDHLDALAAALRSGDTAAIRAGVDAVTADMDRVGSALANVGARAVRVEQATVRAADAETGLASSLSEIENTDLPQAMVELQMQEVAYQAALAATARVLQPSLVDFLR</sequence>
<dbReference type="Gene3D" id="1.20.1330.10">
    <property type="entry name" value="f41 fragment of flagellin, N-terminal domain"/>
    <property type="match status" value="1"/>
</dbReference>
<keyword evidence="6" id="KW-0966">Cell projection</keyword>
<feature type="domain" description="Flagellin N-terminal" evidence="4">
    <location>
        <begin position="10"/>
        <end position="141"/>
    </location>
</feature>
<evidence type="ECO:0000256" key="2">
    <source>
        <dbReference type="ARBA" id="ARBA00005709"/>
    </source>
</evidence>
<evidence type="ECO:0000313" key="7">
    <source>
        <dbReference type="Proteomes" id="UP000294894"/>
    </source>
</evidence>
<accession>A0A4P7GK16</accession>
<keyword evidence="7" id="KW-1185">Reference proteome</keyword>
<evidence type="ECO:0000313" key="6">
    <source>
        <dbReference type="EMBL" id="QBR92360.1"/>
    </source>
</evidence>
<keyword evidence="3" id="KW-0975">Bacterial flagellum</keyword>
<feature type="domain" description="Flagellin C-terminal" evidence="5">
    <location>
        <begin position="221"/>
        <end position="303"/>
    </location>
</feature>
<name>A0A4P7GK16_9ACTN</name>
<dbReference type="GO" id="GO:0009424">
    <property type="term" value="C:bacterial-type flagellum hook"/>
    <property type="evidence" value="ECO:0007669"/>
    <property type="project" value="InterPro"/>
</dbReference>
<evidence type="ECO:0000259" key="4">
    <source>
        <dbReference type="Pfam" id="PF00669"/>
    </source>
</evidence>
<organism evidence="6 7">
    <name type="scientific">Nocardioides euryhalodurans</name>
    <dbReference type="NCBI Taxonomy" id="2518370"/>
    <lineage>
        <taxon>Bacteria</taxon>
        <taxon>Bacillati</taxon>
        <taxon>Actinomycetota</taxon>
        <taxon>Actinomycetes</taxon>
        <taxon>Propionibacteriales</taxon>
        <taxon>Nocardioidaceae</taxon>
        <taxon>Nocardioides</taxon>
    </lineage>
</organism>
<comment type="subcellular location">
    <subcellularLocation>
        <location evidence="1">Bacterial flagellum</location>
    </subcellularLocation>
</comment>
<dbReference type="Pfam" id="PF00700">
    <property type="entry name" value="Flagellin_C"/>
    <property type="match status" value="1"/>
</dbReference>
<dbReference type="GO" id="GO:0071973">
    <property type="term" value="P:bacterial-type flagellum-dependent cell motility"/>
    <property type="evidence" value="ECO:0007669"/>
    <property type="project" value="InterPro"/>
</dbReference>
<dbReference type="InterPro" id="IPR001492">
    <property type="entry name" value="Flagellin"/>
</dbReference>
<evidence type="ECO:0000259" key="5">
    <source>
        <dbReference type="Pfam" id="PF00700"/>
    </source>
</evidence>
<reference evidence="6 7" key="1">
    <citation type="submission" date="2019-03" db="EMBL/GenBank/DDBJ databases">
        <title>Three New Species of Nocardioides, Nocardioides euryhalodurans sp. nov., Nocardioides seonyuensis sp. nov. and Nocardioides eburneoflavus sp. nov., Iolated from Soil.</title>
        <authorList>
            <person name="Roh S.G."/>
            <person name="Lee C."/>
            <person name="Kim M.-K."/>
            <person name="Kim S.B."/>
        </authorList>
    </citation>
    <scope>NUCLEOTIDE SEQUENCE [LARGE SCALE GENOMIC DNA]</scope>
    <source>
        <strain evidence="6 7">MMS17-SY117</strain>
    </source>
</reference>
<dbReference type="PANTHER" id="PTHR42792:SF1">
    <property type="entry name" value="FLAGELLAR HOOK-ASSOCIATED PROTEIN 3"/>
    <property type="match status" value="1"/>
</dbReference>
<evidence type="ECO:0000256" key="3">
    <source>
        <dbReference type="ARBA" id="ARBA00023143"/>
    </source>
</evidence>
<evidence type="ECO:0000256" key="1">
    <source>
        <dbReference type="ARBA" id="ARBA00004365"/>
    </source>
</evidence>
<dbReference type="EMBL" id="CP038267">
    <property type="protein sequence ID" value="QBR92360.1"/>
    <property type="molecule type" value="Genomic_DNA"/>
</dbReference>
<protein>
    <submittedName>
        <fullName evidence="6">Flagellar hook-associated protein 3</fullName>
    </submittedName>
</protein>
<comment type="similarity">
    <text evidence="2">Belongs to the bacterial flagellin family.</text>
</comment>